<protein>
    <submittedName>
        <fullName evidence="2">Lethal(3)malignant brain tumor-like protein 4</fullName>
    </submittedName>
</protein>
<gene>
    <name evidence="2" type="ORF">J0S82_003015</name>
</gene>
<feature type="compositionally biased region" description="Basic and acidic residues" evidence="1">
    <location>
        <begin position="154"/>
        <end position="167"/>
    </location>
</feature>
<dbReference type="Proteomes" id="UP000700334">
    <property type="component" value="Unassembled WGS sequence"/>
</dbReference>
<sequence>MEFSAEQTQQALHQSVFMSSLTAHPFRDLPLGREQHCKLLPGVADIQAGEVARWTVDELYRQPHSYGLSKIENTTIREDLREQPPHGRKKTRPVGLQDVAGKVGHWRAPSVGVTAESALGIGRLPPEYRIANPERESILGVGAVCGLWLRPQAEKAGKPDGSWHETADAVSGSRLA</sequence>
<dbReference type="EMBL" id="JAGFMF010011493">
    <property type="protein sequence ID" value="KAG8521118.1"/>
    <property type="molecule type" value="Genomic_DNA"/>
</dbReference>
<feature type="region of interest" description="Disordered" evidence="1">
    <location>
        <begin position="154"/>
        <end position="176"/>
    </location>
</feature>
<accession>A0A8J6AHJ2</accession>
<proteinExistence type="predicted"/>
<name>A0A8J6AHJ2_GALPY</name>
<dbReference type="AlphaFoldDB" id="A0A8J6AHJ2"/>
<evidence type="ECO:0000313" key="3">
    <source>
        <dbReference type="Proteomes" id="UP000700334"/>
    </source>
</evidence>
<comment type="caution">
    <text evidence="2">The sequence shown here is derived from an EMBL/GenBank/DDBJ whole genome shotgun (WGS) entry which is preliminary data.</text>
</comment>
<feature type="compositionally biased region" description="Basic and acidic residues" evidence="1">
    <location>
        <begin position="75"/>
        <end position="85"/>
    </location>
</feature>
<reference evidence="2" key="1">
    <citation type="journal article" date="2021" name="Evol. Appl.">
        <title>The genome of the Pyrenean desman and the effects of bottlenecks and inbreeding on the genomic landscape of an endangered species.</title>
        <authorList>
            <person name="Escoda L."/>
            <person name="Castresana J."/>
        </authorList>
    </citation>
    <scope>NUCLEOTIDE SEQUENCE</scope>
    <source>
        <strain evidence="2">IBE-C5619</strain>
    </source>
</reference>
<feature type="region of interest" description="Disordered" evidence="1">
    <location>
        <begin position="75"/>
        <end position="94"/>
    </location>
</feature>
<dbReference type="OrthoDB" id="2390104at2759"/>
<organism evidence="2 3">
    <name type="scientific">Galemys pyrenaicus</name>
    <name type="common">Iberian desman</name>
    <name type="synonym">Pyrenean desman</name>
    <dbReference type="NCBI Taxonomy" id="202257"/>
    <lineage>
        <taxon>Eukaryota</taxon>
        <taxon>Metazoa</taxon>
        <taxon>Chordata</taxon>
        <taxon>Craniata</taxon>
        <taxon>Vertebrata</taxon>
        <taxon>Euteleostomi</taxon>
        <taxon>Mammalia</taxon>
        <taxon>Eutheria</taxon>
        <taxon>Laurasiatheria</taxon>
        <taxon>Eulipotyphla</taxon>
        <taxon>Talpidae</taxon>
        <taxon>Galemys</taxon>
    </lineage>
</organism>
<evidence type="ECO:0000313" key="2">
    <source>
        <dbReference type="EMBL" id="KAG8521118.1"/>
    </source>
</evidence>
<evidence type="ECO:0000256" key="1">
    <source>
        <dbReference type="SAM" id="MobiDB-lite"/>
    </source>
</evidence>
<keyword evidence="3" id="KW-1185">Reference proteome</keyword>